<reference evidence="5 6" key="1">
    <citation type="submission" date="2017-04" db="EMBL/GenBank/DDBJ databases">
        <title>Genome sequencing of [Candida] sorbophila.</title>
        <authorList>
            <person name="Ahn J.O."/>
        </authorList>
    </citation>
    <scope>NUCLEOTIDE SEQUENCE [LARGE SCALE GENOMIC DNA]</scope>
    <source>
        <strain evidence="5 6">DS02</strain>
    </source>
</reference>
<dbReference type="RefSeq" id="XP_024665531.1">
    <property type="nucleotide sequence ID" value="XM_024809763.1"/>
</dbReference>
<sequence length="231" mass="24719">MNIVGKVVVITGASSGLGQATAHALAGAGAKVVVGARRLELLRTMCKDLGQPEEAAVQTDVTKPQDLEKLVKTAVDLYGRVDVLVNNAGYMTQGNLEEGRVSEWDTCIDINVKGVLYGVNAIVPYFKRQKSGQIINIGSVSGRVVYPGSVVYCASKFAVRAISEGLRQELKPYNVRVLNMSPGVIETEMEANVDVEPMPASAVANTIAYAIGQPENVDVNEIIMRPTLQES</sequence>
<accession>A0A2T0FKR8</accession>
<dbReference type="SUPFAM" id="SSF51735">
    <property type="entry name" value="NAD(P)-binding Rossmann-fold domains"/>
    <property type="match status" value="1"/>
</dbReference>
<comment type="caution">
    <text evidence="5">The sequence shown here is derived from an EMBL/GenBank/DDBJ whole genome shotgun (WGS) entry which is preliminary data.</text>
</comment>
<evidence type="ECO:0000256" key="1">
    <source>
        <dbReference type="ARBA" id="ARBA00006484"/>
    </source>
</evidence>
<dbReference type="InterPro" id="IPR020904">
    <property type="entry name" value="Sc_DH/Rdtase_CS"/>
</dbReference>
<dbReference type="Pfam" id="PF00106">
    <property type="entry name" value="adh_short"/>
    <property type="match status" value="1"/>
</dbReference>
<dbReference type="GeneID" id="36516954"/>
<dbReference type="PANTHER" id="PTHR43391">
    <property type="entry name" value="RETINOL DEHYDROGENASE-RELATED"/>
    <property type="match status" value="1"/>
</dbReference>
<keyword evidence="6" id="KW-1185">Reference proteome</keyword>
<dbReference type="STRING" id="45607.A0A2T0FKR8"/>
<dbReference type="InterPro" id="IPR002347">
    <property type="entry name" value="SDR_fam"/>
</dbReference>
<dbReference type="Gene3D" id="3.40.50.720">
    <property type="entry name" value="NAD(P)-binding Rossmann-like Domain"/>
    <property type="match status" value="1"/>
</dbReference>
<dbReference type="CDD" id="cd05233">
    <property type="entry name" value="SDR_c"/>
    <property type="match status" value="1"/>
</dbReference>
<name>A0A2T0FKR8_9ASCO</name>
<evidence type="ECO:0000313" key="5">
    <source>
        <dbReference type="EMBL" id="PRT55586.1"/>
    </source>
</evidence>
<dbReference type="PROSITE" id="PS00061">
    <property type="entry name" value="ADH_SHORT"/>
    <property type="match status" value="1"/>
</dbReference>
<dbReference type="FunFam" id="3.40.50.720:FF:000047">
    <property type="entry name" value="NADP-dependent L-serine/L-allo-threonine dehydrogenase"/>
    <property type="match status" value="1"/>
</dbReference>
<dbReference type="AlphaFoldDB" id="A0A2T0FKR8"/>
<evidence type="ECO:0008006" key="7">
    <source>
        <dbReference type="Google" id="ProtNLM"/>
    </source>
</evidence>
<dbReference type="GO" id="GO:0016616">
    <property type="term" value="F:oxidoreductase activity, acting on the CH-OH group of donors, NAD or NADP as acceptor"/>
    <property type="evidence" value="ECO:0007669"/>
    <property type="project" value="UniProtKB-ARBA"/>
</dbReference>
<dbReference type="OrthoDB" id="47007at2759"/>
<evidence type="ECO:0000313" key="6">
    <source>
        <dbReference type="Proteomes" id="UP000238350"/>
    </source>
</evidence>
<dbReference type="EMBL" id="NDIQ01000021">
    <property type="protein sequence ID" value="PRT55586.1"/>
    <property type="molecule type" value="Genomic_DNA"/>
</dbReference>
<comment type="similarity">
    <text evidence="1 4">Belongs to the short-chain dehydrogenases/reductases (SDR) family.</text>
</comment>
<dbReference type="PANTHER" id="PTHR43391:SF86">
    <property type="entry name" value="SHORT-CHAIN DEHYDROGENASE_REDUCTASE FAMILY PROTEIN"/>
    <property type="match status" value="1"/>
</dbReference>
<dbReference type="PRINTS" id="PR00080">
    <property type="entry name" value="SDRFAMILY"/>
</dbReference>
<dbReference type="Proteomes" id="UP000238350">
    <property type="component" value="Unassembled WGS sequence"/>
</dbReference>
<evidence type="ECO:0000256" key="2">
    <source>
        <dbReference type="ARBA" id="ARBA00022857"/>
    </source>
</evidence>
<dbReference type="PRINTS" id="PR00081">
    <property type="entry name" value="GDHRDH"/>
</dbReference>
<proteinExistence type="inferred from homology"/>
<evidence type="ECO:0000256" key="3">
    <source>
        <dbReference type="ARBA" id="ARBA00023002"/>
    </source>
</evidence>
<evidence type="ECO:0000256" key="4">
    <source>
        <dbReference type="RuleBase" id="RU000363"/>
    </source>
</evidence>
<keyword evidence="3" id="KW-0560">Oxidoreductase</keyword>
<dbReference type="InterPro" id="IPR036291">
    <property type="entry name" value="NAD(P)-bd_dom_sf"/>
</dbReference>
<keyword evidence="2" id="KW-0521">NADP</keyword>
<organism evidence="5 6">
    <name type="scientific">Wickerhamiella sorbophila</name>
    <dbReference type="NCBI Taxonomy" id="45607"/>
    <lineage>
        <taxon>Eukaryota</taxon>
        <taxon>Fungi</taxon>
        <taxon>Dikarya</taxon>
        <taxon>Ascomycota</taxon>
        <taxon>Saccharomycotina</taxon>
        <taxon>Dipodascomycetes</taxon>
        <taxon>Dipodascales</taxon>
        <taxon>Trichomonascaceae</taxon>
        <taxon>Wickerhamiella</taxon>
    </lineage>
</organism>
<gene>
    <name evidence="5" type="ORF">B9G98_03206</name>
</gene>
<dbReference type="GO" id="GO:0005829">
    <property type="term" value="C:cytosol"/>
    <property type="evidence" value="ECO:0007669"/>
    <property type="project" value="TreeGrafter"/>
</dbReference>
<protein>
    <recommendedName>
        <fullName evidence="7">Oxidoreductase</fullName>
    </recommendedName>
</protein>